<feature type="chain" id="PRO_5046579721" description="Lipoprotein" evidence="2">
    <location>
        <begin position="21"/>
        <end position="95"/>
    </location>
</feature>
<feature type="region of interest" description="Disordered" evidence="1">
    <location>
        <begin position="19"/>
        <end position="40"/>
    </location>
</feature>
<dbReference type="RefSeq" id="WP_192747021.1">
    <property type="nucleotide sequence ID" value="NZ_JADBEJ010000006.1"/>
</dbReference>
<accession>A0ABR9LIG9</accession>
<evidence type="ECO:0000313" key="3">
    <source>
        <dbReference type="EMBL" id="MBE1580464.1"/>
    </source>
</evidence>
<evidence type="ECO:0008006" key="5">
    <source>
        <dbReference type="Google" id="ProtNLM"/>
    </source>
</evidence>
<comment type="caution">
    <text evidence="3">The sequence shown here is derived from an EMBL/GenBank/DDBJ whole genome shotgun (WGS) entry which is preliminary data.</text>
</comment>
<evidence type="ECO:0000313" key="4">
    <source>
        <dbReference type="Proteomes" id="UP000656548"/>
    </source>
</evidence>
<evidence type="ECO:0000256" key="1">
    <source>
        <dbReference type="SAM" id="MobiDB-lite"/>
    </source>
</evidence>
<keyword evidence="4" id="KW-1185">Reference proteome</keyword>
<proteinExistence type="predicted"/>
<keyword evidence="2" id="KW-0732">Signal</keyword>
<gene>
    <name evidence="3" type="ORF">H4W30_007545</name>
</gene>
<name>A0ABR9LIG9_9PSEU</name>
<dbReference type="Proteomes" id="UP000656548">
    <property type="component" value="Unassembled WGS sequence"/>
</dbReference>
<feature type="signal peptide" evidence="2">
    <location>
        <begin position="1"/>
        <end position="20"/>
    </location>
</feature>
<organism evidence="3 4">
    <name type="scientific">Amycolatopsis roodepoortensis</name>
    <dbReference type="NCBI Taxonomy" id="700274"/>
    <lineage>
        <taxon>Bacteria</taxon>
        <taxon>Bacillati</taxon>
        <taxon>Actinomycetota</taxon>
        <taxon>Actinomycetes</taxon>
        <taxon>Pseudonocardiales</taxon>
        <taxon>Pseudonocardiaceae</taxon>
        <taxon>Amycolatopsis</taxon>
    </lineage>
</organism>
<reference evidence="3 4" key="1">
    <citation type="submission" date="2020-10" db="EMBL/GenBank/DDBJ databases">
        <title>Sequencing the genomes of 1000 actinobacteria strains.</title>
        <authorList>
            <person name="Klenk H.-P."/>
        </authorList>
    </citation>
    <scope>NUCLEOTIDE SEQUENCE [LARGE SCALE GENOMIC DNA]</scope>
    <source>
        <strain evidence="3 4">DSM 46661</strain>
    </source>
</reference>
<evidence type="ECO:0000256" key="2">
    <source>
        <dbReference type="SAM" id="SignalP"/>
    </source>
</evidence>
<dbReference type="EMBL" id="JADBEJ010000006">
    <property type="protein sequence ID" value="MBE1580464.1"/>
    <property type="molecule type" value="Genomic_DNA"/>
</dbReference>
<sequence>MATIPAFALAAVLAVAPATSCQPPAGDTGPRPASSSDVEYTASCDGAGNAFDVKPNTPAARAEAQRLCRRTHTMVRDAPWPSGWKPVPIPEGTGW</sequence>
<protein>
    <recommendedName>
        <fullName evidence="5">Lipoprotein</fullName>
    </recommendedName>
</protein>